<evidence type="ECO:0000256" key="5">
    <source>
        <dbReference type="PROSITE-ProRule" id="PRU00848"/>
    </source>
</evidence>
<keyword evidence="3 6" id="KW-0808">Transferase</keyword>
<dbReference type="Pfam" id="PF13847">
    <property type="entry name" value="Methyltransf_31"/>
    <property type="match status" value="1"/>
</dbReference>
<proteinExistence type="inferred from homology"/>
<dbReference type="InterPro" id="IPR025714">
    <property type="entry name" value="Methyltranfer_dom"/>
</dbReference>
<evidence type="ECO:0000256" key="2">
    <source>
        <dbReference type="ARBA" id="ARBA00022603"/>
    </source>
</evidence>
<dbReference type="PROSITE" id="PS51515">
    <property type="entry name" value="BIN3_SAM"/>
    <property type="match status" value="1"/>
</dbReference>
<evidence type="ECO:0000256" key="7">
    <source>
        <dbReference type="SAM" id="MobiDB-lite"/>
    </source>
</evidence>
<dbReference type="GO" id="GO:0008171">
    <property type="term" value="F:O-methyltransferase activity"/>
    <property type="evidence" value="ECO:0007669"/>
    <property type="project" value="UniProtKB-UniRule"/>
</dbReference>
<keyword evidence="10" id="KW-1185">Reference proteome</keyword>
<feature type="region of interest" description="Disordered" evidence="7">
    <location>
        <begin position="161"/>
        <end position="202"/>
    </location>
</feature>
<dbReference type="InterPro" id="IPR039772">
    <property type="entry name" value="Bin3-like"/>
</dbReference>
<dbReference type="Gene3D" id="3.40.50.150">
    <property type="entry name" value="Vaccinia Virus protein VP39"/>
    <property type="match status" value="1"/>
</dbReference>
<accession>A0A7R9KT85</accession>
<evidence type="ECO:0000259" key="8">
    <source>
        <dbReference type="PROSITE" id="PS51515"/>
    </source>
</evidence>
<dbReference type="Pfam" id="PF06859">
    <property type="entry name" value="Bin3"/>
    <property type="match status" value="1"/>
</dbReference>
<reference evidence="9" key="1">
    <citation type="submission" date="2020-11" db="EMBL/GenBank/DDBJ databases">
        <authorList>
            <person name="Tran Van P."/>
        </authorList>
    </citation>
    <scope>NUCLEOTIDE SEQUENCE</scope>
</reference>
<dbReference type="PANTHER" id="PTHR12315">
    <property type="entry name" value="BICOID-INTERACTING PROTEIN RELATED"/>
    <property type="match status" value="1"/>
</dbReference>
<protein>
    <recommendedName>
        <fullName evidence="6">RNA methyltransferase</fullName>
        <ecNumber evidence="6">2.1.1.-</ecNumber>
    </recommendedName>
</protein>
<sequence>MASGGVTFVTPPHDTPFEVPKTSTKANMRSKDNQKLKALNELPNECIKRCLTVSYGKSNEPPLGRKRSDSNNYRKRRHSFGANADQKFLNQKRRKDRIILPTKFLLGGNICDPLNLSSLANGANQVTPQSSPLPTPKHKTQVEVLIPANINDPLNLNSSGDIDESAIISPKMKTKSRKRKRKRTDSETTAEPTVVESEDTVKDTTTEPKIKVETTPKLAKLRINDNLKTIDKIVSPVIPQGIGSKHRRFADINSKAVLNLESFADNNETKVKPIIKNKNKCKSKTPHFRAKDESFRYGNYNRYYGYRNANQFDSRLECLKREWFQNKDILDIGCNVGHITLAIAKNFEPKKIIGLDIDNSLIRIANKNIRHYITSSVLRTQDFPISLPLFHGPLASTAAHDSSDDKQCFPQNVCFITGNYVSECDEPSSIQKQQFDTIVCLSLTKWVHLNWGDNGVKTLFKRIFSQLRPNGKLVLEAQPFCSYKKKKKINETIHKNFNAIKFRPEQFNEYLLSREVGFSQSELIGTPENPSKGFRRPLYVFTKSGVCFEKE</sequence>
<dbReference type="OrthoDB" id="10017101at2759"/>
<dbReference type="SUPFAM" id="SSF53335">
    <property type="entry name" value="S-adenosyl-L-methionine-dependent methyltransferases"/>
    <property type="match status" value="1"/>
</dbReference>
<evidence type="ECO:0000256" key="3">
    <source>
        <dbReference type="ARBA" id="ARBA00022679"/>
    </source>
</evidence>
<dbReference type="InterPro" id="IPR010675">
    <property type="entry name" value="Bin3_C"/>
</dbReference>
<comment type="similarity">
    <text evidence="1 6">Belongs to the methyltransferase superfamily.</text>
</comment>
<dbReference type="GO" id="GO:0040031">
    <property type="term" value="P:snRNA modification"/>
    <property type="evidence" value="ECO:0007669"/>
    <property type="project" value="TreeGrafter"/>
</dbReference>
<dbReference type="EMBL" id="CAJPIZ010005013">
    <property type="protein sequence ID" value="CAG2108177.1"/>
    <property type="molecule type" value="Genomic_DNA"/>
</dbReference>
<dbReference type="GO" id="GO:0017069">
    <property type="term" value="F:snRNA binding"/>
    <property type="evidence" value="ECO:0007669"/>
    <property type="project" value="TreeGrafter"/>
</dbReference>
<dbReference type="GO" id="GO:0032259">
    <property type="term" value="P:methylation"/>
    <property type="evidence" value="ECO:0007669"/>
    <property type="project" value="UniProtKB-KW"/>
</dbReference>
<evidence type="ECO:0000313" key="10">
    <source>
        <dbReference type="Proteomes" id="UP000759131"/>
    </source>
</evidence>
<keyword evidence="4 5" id="KW-0949">S-adenosyl-L-methionine</keyword>
<feature type="compositionally biased region" description="Basic residues" evidence="7">
    <location>
        <begin position="172"/>
        <end position="183"/>
    </location>
</feature>
<dbReference type="InterPro" id="IPR024160">
    <property type="entry name" value="BIN3_SAM-bd_dom"/>
</dbReference>
<name>A0A7R9KT85_9ACAR</name>
<dbReference type="GO" id="GO:0008173">
    <property type="term" value="F:RNA methyltransferase activity"/>
    <property type="evidence" value="ECO:0007669"/>
    <property type="project" value="UniProtKB-UniRule"/>
</dbReference>
<evidence type="ECO:0000313" key="9">
    <source>
        <dbReference type="EMBL" id="CAD7627747.1"/>
    </source>
</evidence>
<evidence type="ECO:0000256" key="6">
    <source>
        <dbReference type="RuleBase" id="RU367087"/>
    </source>
</evidence>
<dbReference type="AlphaFoldDB" id="A0A7R9KT85"/>
<evidence type="ECO:0000256" key="4">
    <source>
        <dbReference type="ARBA" id="ARBA00022691"/>
    </source>
</evidence>
<evidence type="ECO:0000256" key="1">
    <source>
        <dbReference type="ARBA" id="ARBA00008361"/>
    </source>
</evidence>
<gene>
    <name evidence="9" type="ORF">OSB1V03_LOCUS8172</name>
</gene>
<keyword evidence="2 6" id="KW-0489">Methyltransferase</keyword>
<organism evidence="9">
    <name type="scientific">Medioppia subpectinata</name>
    <dbReference type="NCBI Taxonomy" id="1979941"/>
    <lineage>
        <taxon>Eukaryota</taxon>
        <taxon>Metazoa</taxon>
        <taxon>Ecdysozoa</taxon>
        <taxon>Arthropoda</taxon>
        <taxon>Chelicerata</taxon>
        <taxon>Arachnida</taxon>
        <taxon>Acari</taxon>
        <taxon>Acariformes</taxon>
        <taxon>Sarcoptiformes</taxon>
        <taxon>Oribatida</taxon>
        <taxon>Brachypylina</taxon>
        <taxon>Oppioidea</taxon>
        <taxon>Oppiidae</taxon>
        <taxon>Medioppia</taxon>
    </lineage>
</organism>
<feature type="domain" description="Bin3-type SAM" evidence="8">
    <location>
        <begin position="313"/>
        <end position="546"/>
    </location>
</feature>
<feature type="region of interest" description="Disordered" evidence="7">
    <location>
        <begin position="57"/>
        <end position="83"/>
    </location>
</feature>
<dbReference type="PANTHER" id="PTHR12315:SF0">
    <property type="entry name" value="7SK SNRNA METHYLPHOSPHATE CAPPING ENZYME"/>
    <property type="match status" value="1"/>
</dbReference>
<dbReference type="CDD" id="cd02440">
    <property type="entry name" value="AdoMet_MTases"/>
    <property type="match status" value="1"/>
</dbReference>
<dbReference type="EC" id="2.1.1.-" evidence="6"/>
<dbReference type="InterPro" id="IPR029063">
    <property type="entry name" value="SAM-dependent_MTases_sf"/>
</dbReference>
<dbReference type="EMBL" id="OC859588">
    <property type="protein sequence ID" value="CAD7627747.1"/>
    <property type="molecule type" value="Genomic_DNA"/>
</dbReference>
<dbReference type="Proteomes" id="UP000759131">
    <property type="component" value="Unassembled WGS sequence"/>
</dbReference>